<keyword evidence="2 3" id="KW-0808">Transferase</keyword>
<dbReference type="SUPFAM" id="SSF53901">
    <property type="entry name" value="Thiolase-like"/>
    <property type="match status" value="2"/>
</dbReference>
<accession>A0A368XXZ5</accession>
<dbReference type="RefSeq" id="WP_114468227.1">
    <property type="nucleotide sequence ID" value="NZ_QPJK01000003.1"/>
</dbReference>
<evidence type="ECO:0000313" key="7">
    <source>
        <dbReference type="Proteomes" id="UP000252884"/>
    </source>
</evidence>
<dbReference type="InterPro" id="IPR014030">
    <property type="entry name" value="Ketoacyl_synth_N"/>
</dbReference>
<dbReference type="GO" id="GO:0004315">
    <property type="term" value="F:3-oxoacyl-[acyl-carrier-protein] synthase activity"/>
    <property type="evidence" value="ECO:0007669"/>
    <property type="project" value="TreeGrafter"/>
</dbReference>
<evidence type="ECO:0000256" key="3">
    <source>
        <dbReference type="RuleBase" id="RU003694"/>
    </source>
</evidence>
<sequence>MKPLAVTAFTLTTALGAGRAATLEALRAQRSGLAPLRFLDLPLATWAGEVAGLEQALLPAALAHHDCRNNRLAWLAMLQDGFIDAVARARARWGAARVGVFLGTSTSGLLQTELAYRNRQSDGALPEGFRYAETQNTFSLAGFAADALQLAGPRCVVSTACSSSAKVFGNAQRMLQAGWIDAAVVGGVDSLCLTTLYGFNALELLAPEACRPWDAARRGLSIGEAASFMLVEREAEATEGWVLGVGETNDGHHMSTPHPEGTGAIAAMRAALAAAGLQPGDIDYINLHGTATPTNDSSEDRAVRSVFGDSTPPCSSTKGATGHTLGAAGGIEAAISLLALQHGFMPGGLNRQQPDPELHAQYLDANRAAPLRHVLSNSFGFGGTNASLVLAKEVASDAPGRPQQAHSPSGGQAAGRRGHQ</sequence>
<evidence type="ECO:0000256" key="1">
    <source>
        <dbReference type="ARBA" id="ARBA00008467"/>
    </source>
</evidence>
<protein>
    <submittedName>
        <fullName evidence="6">3-oxoacyl-[acyl-carrier-protein] synthase-1</fullName>
    </submittedName>
</protein>
<dbReference type="InterPro" id="IPR014031">
    <property type="entry name" value="Ketoacyl_synth_C"/>
</dbReference>
<dbReference type="InterPro" id="IPR000794">
    <property type="entry name" value="Beta-ketoacyl_synthase"/>
</dbReference>
<gene>
    <name evidence="6" type="ORF">DES41_103449</name>
</gene>
<dbReference type="NCBIfam" id="NF006618">
    <property type="entry name" value="PRK09185.1"/>
    <property type="match status" value="1"/>
</dbReference>
<dbReference type="Pfam" id="PF00109">
    <property type="entry name" value="ketoacyl-synt"/>
    <property type="match status" value="1"/>
</dbReference>
<name>A0A368XXZ5_9BURK</name>
<dbReference type="InterPro" id="IPR020841">
    <property type="entry name" value="PKS_Beta-ketoAc_synthase_dom"/>
</dbReference>
<proteinExistence type="inferred from homology"/>
<dbReference type="SMART" id="SM00825">
    <property type="entry name" value="PKS_KS"/>
    <property type="match status" value="1"/>
</dbReference>
<dbReference type="Pfam" id="PF02801">
    <property type="entry name" value="Ketoacyl-synt_C"/>
    <property type="match status" value="1"/>
</dbReference>
<dbReference type="GO" id="GO:0006633">
    <property type="term" value="P:fatty acid biosynthetic process"/>
    <property type="evidence" value="ECO:0007669"/>
    <property type="project" value="TreeGrafter"/>
</dbReference>
<evidence type="ECO:0000256" key="4">
    <source>
        <dbReference type="SAM" id="MobiDB-lite"/>
    </source>
</evidence>
<dbReference type="PANTHER" id="PTHR11712">
    <property type="entry name" value="POLYKETIDE SYNTHASE-RELATED"/>
    <property type="match status" value="1"/>
</dbReference>
<evidence type="ECO:0000256" key="2">
    <source>
        <dbReference type="ARBA" id="ARBA00022679"/>
    </source>
</evidence>
<dbReference type="PROSITE" id="PS52004">
    <property type="entry name" value="KS3_2"/>
    <property type="match status" value="1"/>
</dbReference>
<dbReference type="OrthoDB" id="9808669at2"/>
<dbReference type="EMBL" id="QPJK01000003">
    <property type="protein sequence ID" value="RCW72842.1"/>
    <property type="molecule type" value="Genomic_DNA"/>
</dbReference>
<dbReference type="Gene3D" id="3.40.47.10">
    <property type="match status" value="1"/>
</dbReference>
<evidence type="ECO:0000259" key="5">
    <source>
        <dbReference type="PROSITE" id="PS52004"/>
    </source>
</evidence>
<feature type="domain" description="Ketosynthase family 3 (KS3)" evidence="5">
    <location>
        <begin position="1"/>
        <end position="392"/>
    </location>
</feature>
<dbReference type="PANTHER" id="PTHR11712:SF320">
    <property type="entry name" value="BETA-KETOACYL SYNTHASE"/>
    <property type="match status" value="1"/>
</dbReference>
<reference evidence="6 7" key="1">
    <citation type="submission" date="2018-07" db="EMBL/GenBank/DDBJ databases">
        <title>Genomic Encyclopedia of Type Strains, Phase IV (KMG-IV): sequencing the most valuable type-strain genomes for metagenomic binning, comparative biology and taxonomic classification.</title>
        <authorList>
            <person name="Goeker M."/>
        </authorList>
    </citation>
    <scope>NUCLEOTIDE SEQUENCE [LARGE SCALE GENOMIC DNA]</scope>
    <source>
        <strain evidence="6 7">DSM 21634</strain>
    </source>
</reference>
<keyword evidence="7" id="KW-1185">Reference proteome</keyword>
<dbReference type="CDD" id="cd00834">
    <property type="entry name" value="KAS_I_II"/>
    <property type="match status" value="1"/>
</dbReference>
<dbReference type="AlphaFoldDB" id="A0A368XXZ5"/>
<comment type="caution">
    <text evidence="6">The sequence shown here is derived from an EMBL/GenBank/DDBJ whole genome shotgun (WGS) entry which is preliminary data.</text>
</comment>
<dbReference type="Proteomes" id="UP000252884">
    <property type="component" value="Unassembled WGS sequence"/>
</dbReference>
<dbReference type="GO" id="GO:0005829">
    <property type="term" value="C:cytosol"/>
    <property type="evidence" value="ECO:0007669"/>
    <property type="project" value="TreeGrafter"/>
</dbReference>
<evidence type="ECO:0000313" key="6">
    <source>
        <dbReference type="EMBL" id="RCW72842.1"/>
    </source>
</evidence>
<comment type="similarity">
    <text evidence="1 3">Belongs to the thiolase-like superfamily. Beta-ketoacyl-ACP synthases family.</text>
</comment>
<organism evidence="6 7">
    <name type="scientific">Pseudorhodoferax soli</name>
    <dbReference type="NCBI Taxonomy" id="545864"/>
    <lineage>
        <taxon>Bacteria</taxon>
        <taxon>Pseudomonadati</taxon>
        <taxon>Pseudomonadota</taxon>
        <taxon>Betaproteobacteria</taxon>
        <taxon>Burkholderiales</taxon>
        <taxon>Comamonadaceae</taxon>
    </lineage>
</organism>
<feature type="region of interest" description="Disordered" evidence="4">
    <location>
        <begin position="394"/>
        <end position="420"/>
    </location>
</feature>
<dbReference type="InterPro" id="IPR016039">
    <property type="entry name" value="Thiolase-like"/>
</dbReference>